<dbReference type="InterPro" id="IPR050374">
    <property type="entry name" value="RRT5_SRSF_SR"/>
</dbReference>
<evidence type="ECO:0000256" key="1">
    <source>
        <dbReference type="ARBA" id="ARBA00022884"/>
    </source>
</evidence>
<accession>A0AAJ0GDY6</accession>
<dbReference type="InterPro" id="IPR035979">
    <property type="entry name" value="RBD_domain_sf"/>
</dbReference>
<dbReference type="Proteomes" id="UP001271007">
    <property type="component" value="Unassembled WGS sequence"/>
</dbReference>
<sequence length="350" mass="38874">MSYNFGPRVPRDISAGTGPWFVQVFGVRNSYTWQDLKDHVRPAASHVGHVAVYANGRATITVRKLDEAVCCFEYLSLNLLEGKQLYVELWETTPNRAPRLIWKNVERLPGQAVPSSHATHSHPTQLSPPLMPTQQEVMAQQMASMRLTRDQPAQAYQPAYQTSYLQQSGMQQIPPSTMSGSTTSTYERVAPPLQVPRTVAAYTIPPATTIRGPRYAIRSSGIPTNVDRGAVKIEYRGVFVSNLSYDVHDKDINKLFSAYGEITKMDHKRETKVNSNGKTVSRSKGSAVITYATSDQAQKAIDKLDGCTWNERTLALRRDKEPTPVNPPRRTRRTPTDGGPLIVDGSTCGD</sequence>
<dbReference type="SMART" id="SM00360">
    <property type="entry name" value="RRM"/>
    <property type="match status" value="1"/>
</dbReference>
<feature type="region of interest" description="Disordered" evidence="3">
    <location>
        <begin position="315"/>
        <end position="350"/>
    </location>
</feature>
<dbReference type="PROSITE" id="PS50102">
    <property type="entry name" value="RRM"/>
    <property type="match status" value="1"/>
</dbReference>
<dbReference type="GO" id="GO:0005634">
    <property type="term" value="C:nucleus"/>
    <property type="evidence" value="ECO:0007669"/>
    <property type="project" value="TreeGrafter"/>
</dbReference>
<dbReference type="InterPro" id="IPR012677">
    <property type="entry name" value="Nucleotide-bd_a/b_plait_sf"/>
</dbReference>
<dbReference type="InterPro" id="IPR003954">
    <property type="entry name" value="RRM_euk-type"/>
</dbReference>
<dbReference type="SUPFAM" id="SSF54928">
    <property type="entry name" value="RNA-binding domain, RBD"/>
    <property type="match status" value="2"/>
</dbReference>
<proteinExistence type="predicted"/>
<name>A0AAJ0GDY6_9PEZI</name>
<dbReference type="GO" id="GO:0005737">
    <property type="term" value="C:cytoplasm"/>
    <property type="evidence" value="ECO:0007669"/>
    <property type="project" value="TreeGrafter"/>
</dbReference>
<evidence type="ECO:0000256" key="3">
    <source>
        <dbReference type="SAM" id="MobiDB-lite"/>
    </source>
</evidence>
<dbReference type="Gene3D" id="3.30.70.330">
    <property type="match status" value="1"/>
</dbReference>
<reference evidence="5" key="1">
    <citation type="submission" date="2023-04" db="EMBL/GenBank/DDBJ databases">
        <title>Black Yeasts Isolated from many extreme environments.</title>
        <authorList>
            <person name="Coleine C."/>
            <person name="Stajich J.E."/>
            <person name="Selbmann L."/>
        </authorList>
    </citation>
    <scope>NUCLEOTIDE SEQUENCE</scope>
    <source>
        <strain evidence="5">CCFEE 5312</strain>
    </source>
</reference>
<dbReference type="PANTHER" id="PTHR23003">
    <property type="entry name" value="RNA RECOGNITION MOTIF RRM DOMAIN CONTAINING PROTEIN"/>
    <property type="match status" value="1"/>
</dbReference>
<evidence type="ECO:0000256" key="2">
    <source>
        <dbReference type="PROSITE-ProRule" id="PRU00176"/>
    </source>
</evidence>
<dbReference type="AlphaFoldDB" id="A0AAJ0GDY6"/>
<gene>
    <name evidence="5" type="ORF">LTR09_004107</name>
</gene>
<keyword evidence="1 2" id="KW-0694">RNA-binding</keyword>
<comment type="caution">
    <text evidence="5">The sequence shown here is derived from an EMBL/GenBank/DDBJ whole genome shotgun (WGS) entry which is preliminary data.</text>
</comment>
<feature type="domain" description="RRM" evidence="4">
    <location>
        <begin position="236"/>
        <end position="321"/>
    </location>
</feature>
<dbReference type="GO" id="GO:0003729">
    <property type="term" value="F:mRNA binding"/>
    <property type="evidence" value="ECO:0007669"/>
    <property type="project" value="TreeGrafter"/>
</dbReference>
<evidence type="ECO:0000313" key="6">
    <source>
        <dbReference type="Proteomes" id="UP001271007"/>
    </source>
</evidence>
<protein>
    <recommendedName>
        <fullName evidence="4">RRM domain-containing protein</fullName>
    </recommendedName>
</protein>
<dbReference type="SMART" id="SM00361">
    <property type="entry name" value="RRM_1"/>
    <property type="match status" value="1"/>
</dbReference>
<dbReference type="Pfam" id="PF00076">
    <property type="entry name" value="RRM_1"/>
    <property type="match status" value="1"/>
</dbReference>
<organism evidence="5 6">
    <name type="scientific">Extremus antarcticus</name>
    <dbReference type="NCBI Taxonomy" id="702011"/>
    <lineage>
        <taxon>Eukaryota</taxon>
        <taxon>Fungi</taxon>
        <taxon>Dikarya</taxon>
        <taxon>Ascomycota</taxon>
        <taxon>Pezizomycotina</taxon>
        <taxon>Dothideomycetes</taxon>
        <taxon>Dothideomycetidae</taxon>
        <taxon>Mycosphaerellales</taxon>
        <taxon>Extremaceae</taxon>
        <taxon>Extremus</taxon>
    </lineage>
</organism>
<evidence type="ECO:0000313" key="5">
    <source>
        <dbReference type="EMBL" id="KAK3054947.1"/>
    </source>
</evidence>
<evidence type="ECO:0000259" key="4">
    <source>
        <dbReference type="PROSITE" id="PS50102"/>
    </source>
</evidence>
<dbReference type="EMBL" id="JAWDJX010000010">
    <property type="protein sequence ID" value="KAK3054947.1"/>
    <property type="molecule type" value="Genomic_DNA"/>
</dbReference>
<keyword evidence="6" id="KW-1185">Reference proteome</keyword>
<dbReference type="InterPro" id="IPR000504">
    <property type="entry name" value="RRM_dom"/>
</dbReference>